<reference evidence="1" key="1">
    <citation type="submission" date="2020-08" db="EMBL/GenBank/DDBJ databases">
        <title>Multicomponent nature underlies the extraordinary mechanical properties of spider dragline silk.</title>
        <authorList>
            <person name="Kono N."/>
            <person name="Nakamura H."/>
            <person name="Mori M."/>
            <person name="Yoshida Y."/>
            <person name="Ohtoshi R."/>
            <person name="Malay A.D."/>
            <person name="Moran D.A.P."/>
            <person name="Tomita M."/>
            <person name="Numata K."/>
            <person name="Arakawa K."/>
        </authorList>
    </citation>
    <scope>NUCLEOTIDE SEQUENCE</scope>
</reference>
<gene>
    <name evidence="1" type="ORF">NPIL_91831</name>
</gene>
<proteinExistence type="predicted"/>
<keyword evidence="2" id="KW-1185">Reference proteome</keyword>
<organism evidence="1 2">
    <name type="scientific">Nephila pilipes</name>
    <name type="common">Giant wood spider</name>
    <name type="synonym">Nephila maculata</name>
    <dbReference type="NCBI Taxonomy" id="299642"/>
    <lineage>
        <taxon>Eukaryota</taxon>
        <taxon>Metazoa</taxon>
        <taxon>Ecdysozoa</taxon>
        <taxon>Arthropoda</taxon>
        <taxon>Chelicerata</taxon>
        <taxon>Arachnida</taxon>
        <taxon>Araneae</taxon>
        <taxon>Araneomorphae</taxon>
        <taxon>Entelegynae</taxon>
        <taxon>Araneoidea</taxon>
        <taxon>Nephilidae</taxon>
        <taxon>Nephila</taxon>
    </lineage>
</organism>
<dbReference type="Proteomes" id="UP000887013">
    <property type="component" value="Unassembled WGS sequence"/>
</dbReference>
<name>A0A8X6TQP2_NEPPI</name>
<sequence length="87" mass="9903">MININVDHGSAVREAIKLKTQAPTLFLFKKKFNHHHIQSGLSPKKKFVKQLATIDGSDVPIRSITRMRSNISPLGFEKLDKEIHELL</sequence>
<accession>A0A8X6TQP2</accession>
<dbReference type="AlphaFoldDB" id="A0A8X6TQP2"/>
<evidence type="ECO:0000313" key="2">
    <source>
        <dbReference type="Proteomes" id="UP000887013"/>
    </source>
</evidence>
<protein>
    <submittedName>
        <fullName evidence="1">Uncharacterized protein</fullName>
    </submittedName>
</protein>
<comment type="caution">
    <text evidence="1">The sequence shown here is derived from an EMBL/GenBank/DDBJ whole genome shotgun (WGS) entry which is preliminary data.</text>
</comment>
<dbReference type="EMBL" id="BMAW01014000">
    <property type="protein sequence ID" value="GFT36989.1"/>
    <property type="molecule type" value="Genomic_DNA"/>
</dbReference>
<evidence type="ECO:0000313" key="1">
    <source>
        <dbReference type="EMBL" id="GFT36989.1"/>
    </source>
</evidence>